<keyword evidence="3" id="KW-1185">Reference proteome</keyword>
<feature type="domain" description="RNase H type-1" evidence="1">
    <location>
        <begin position="371"/>
        <end position="433"/>
    </location>
</feature>
<sequence>MMPLKAPGSYSFHATFFQNQWDNIGGAIYDLVIFSPADSFHSSLLKNFLSNFCELSGLKVNAMKMNVFFFTSVKEYLRSAINDTLGFQEVNDLGHYLRASLFHRRITNSILNFLVEKARSQLPSWDAKRLSFAGRVILAQSILLTILSYLMQSTLVPKEIYESIEELARQFIWGVADGKRKMALVGWDSICQPKLHGGLKFRRLGDQNKAFMLKLGYSLITKTEALWVQILKPKYNLVESMTESIMRNRCSYIWKAVAQVWPLLRSNMIWSIGNERSVRCWRDNWVPNVGPLNQYVSGHGNIVLESKVKEMAIGTLTFSDCGYQKKCWAKHCLSIHNEALDSRPKQTSICQNSGVCVYLNTDSAIHSMFGFFAAGGVIRDSKGKWILGYNHFFGNSVTVAKLWGILDGLLLLQKQGYDEIIVLSDNLENVISICENKLGGPKNSLVKRI</sequence>
<organism evidence="2 3">
    <name type="scientific">Gossypium arboreum</name>
    <name type="common">Tree cotton</name>
    <name type="synonym">Gossypium nanking</name>
    <dbReference type="NCBI Taxonomy" id="29729"/>
    <lineage>
        <taxon>Eukaryota</taxon>
        <taxon>Viridiplantae</taxon>
        <taxon>Streptophyta</taxon>
        <taxon>Embryophyta</taxon>
        <taxon>Tracheophyta</taxon>
        <taxon>Spermatophyta</taxon>
        <taxon>Magnoliopsida</taxon>
        <taxon>eudicotyledons</taxon>
        <taxon>Gunneridae</taxon>
        <taxon>Pentapetalae</taxon>
        <taxon>rosids</taxon>
        <taxon>malvids</taxon>
        <taxon>Malvales</taxon>
        <taxon>Malvaceae</taxon>
        <taxon>Malvoideae</taxon>
        <taxon>Gossypium</taxon>
    </lineage>
</organism>
<dbReference type="Pfam" id="PF13456">
    <property type="entry name" value="RVT_3"/>
    <property type="match status" value="1"/>
</dbReference>
<name>A0ABR0MPH5_GOSAR</name>
<dbReference type="PANTHER" id="PTHR33116">
    <property type="entry name" value="REVERSE TRANSCRIPTASE ZINC-BINDING DOMAIN-CONTAINING PROTEIN-RELATED-RELATED"/>
    <property type="match status" value="1"/>
</dbReference>
<gene>
    <name evidence="2" type="ORF">PVK06_043768</name>
</gene>
<dbReference type="PANTHER" id="PTHR33116:SF86">
    <property type="entry name" value="REVERSE TRANSCRIPTASE DOMAIN-CONTAINING PROTEIN"/>
    <property type="match status" value="1"/>
</dbReference>
<evidence type="ECO:0000313" key="3">
    <source>
        <dbReference type="Proteomes" id="UP001358586"/>
    </source>
</evidence>
<dbReference type="InterPro" id="IPR044730">
    <property type="entry name" value="RNase_H-like_dom_plant"/>
</dbReference>
<comment type="caution">
    <text evidence="2">The sequence shown here is derived from an EMBL/GenBank/DDBJ whole genome shotgun (WGS) entry which is preliminary data.</text>
</comment>
<dbReference type="EMBL" id="JARKNE010000012">
    <property type="protein sequence ID" value="KAK5775823.1"/>
    <property type="molecule type" value="Genomic_DNA"/>
</dbReference>
<evidence type="ECO:0000259" key="1">
    <source>
        <dbReference type="Pfam" id="PF13456"/>
    </source>
</evidence>
<proteinExistence type="predicted"/>
<dbReference type="CDD" id="cd06222">
    <property type="entry name" value="RNase_H_like"/>
    <property type="match status" value="1"/>
</dbReference>
<accession>A0ABR0MPH5</accession>
<evidence type="ECO:0000313" key="2">
    <source>
        <dbReference type="EMBL" id="KAK5775823.1"/>
    </source>
</evidence>
<dbReference type="Proteomes" id="UP001358586">
    <property type="component" value="Chromosome 12"/>
</dbReference>
<protein>
    <recommendedName>
        <fullName evidence="1">RNase H type-1 domain-containing protein</fullName>
    </recommendedName>
</protein>
<reference evidence="2 3" key="1">
    <citation type="submission" date="2023-03" db="EMBL/GenBank/DDBJ databases">
        <title>WGS of Gossypium arboreum.</title>
        <authorList>
            <person name="Yu D."/>
        </authorList>
    </citation>
    <scope>NUCLEOTIDE SEQUENCE [LARGE SCALE GENOMIC DNA]</scope>
    <source>
        <tissue evidence="2">Leaf</tissue>
    </source>
</reference>
<dbReference type="InterPro" id="IPR002156">
    <property type="entry name" value="RNaseH_domain"/>
</dbReference>